<evidence type="ECO:0000313" key="3">
    <source>
        <dbReference type="Proteomes" id="UP000789845"/>
    </source>
</evidence>
<name>A0A9C7GE63_9BACI</name>
<evidence type="ECO:0000256" key="1">
    <source>
        <dbReference type="SAM" id="Phobius"/>
    </source>
</evidence>
<protein>
    <submittedName>
        <fullName evidence="2">Uncharacterized protein</fullName>
    </submittedName>
</protein>
<keyword evidence="1" id="KW-0812">Transmembrane</keyword>
<sequence length="127" mass="14733">MKHRFYLLLMTVMALISAAFLYHYLNKPIKAKDFTQMSIYLTSDQEVPYVISDKKVINEVIKKINSSPKEDISKIIFEHGPDGRIIFKGNTTIYEVKVFSYGGNVVTEKYYIHSNLFNDLIEIFGKL</sequence>
<dbReference type="Proteomes" id="UP000789845">
    <property type="component" value="Unassembled WGS sequence"/>
</dbReference>
<keyword evidence="1" id="KW-0472">Membrane</keyword>
<gene>
    <name evidence="2" type="ORF">NEOCIP111885_04282</name>
</gene>
<dbReference type="RefSeq" id="WP_230498872.1">
    <property type="nucleotide sequence ID" value="NZ_CAKJTG010000039.1"/>
</dbReference>
<feature type="transmembrane region" description="Helical" evidence="1">
    <location>
        <begin position="6"/>
        <end position="25"/>
    </location>
</feature>
<accession>A0A9C7GE63</accession>
<keyword evidence="1" id="KW-1133">Transmembrane helix</keyword>
<evidence type="ECO:0000313" key="2">
    <source>
        <dbReference type="EMBL" id="CAG9610507.1"/>
    </source>
</evidence>
<organism evidence="2 3">
    <name type="scientific">Pseudoneobacillus rhizosphaerae</name>
    <dbReference type="NCBI Taxonomy" id="2880968"/>
    <lineage>
        <taxon>Bacteria</taxon>
        <taxon>Bacillati</taxon>
        <taxon>Bacillota</taxon>
        <taxon>Bacilli</taxon>
        <taxon>Bacillales</taxon>
        <taxon>Bacillaceae</taxon>
        <taxon>Pseudoneobacillus</taxon>
    </lineage>
</organism>
<comment type="caution">
    <text evidence="2">The sequence shown here is derived from an EMBL/GenBank/DDBJ whole genome shotgun (WGS) entry which is preliminary data.</text>
</comment>
<proteinExistence type="predicted"/>
<dbReference type="EMBL" id="CAKJTG010000039">
    <property type="protein sequence ID" value="CAG9610507.1"/>
    <property type="molecule type" value="Genomic_DNA"/>
</dbReference>
<keyword evidence="3" id="KW-1185">Reference proteome</keyword>
<dbReference type="AlphaFoldDB" id="A0A9C7GE63"/>
<reference evidence="2" key="1">
    <citation type="submission" date="2021-10" db="EMBL/GenBank/DDBJ databases">
        <authorList>
            <person name="Criscuolo A."/>
        </authorList>
    </citation>
    <scope>NUCLEOTIDE SEQUENCE</scope>
    <source>
        <strain evidence="2">CIP111885</strain>
    </source>
</reference>